<keyword evidence="1" id="KW-1133">Transmembrane helix</keyword>
<keyword evidence="1" id="KW-0472">Membrane</keyword>
<keyword evidence="1" id="KW-0812">Transmembrane</keyword>
<gene>
    <name evidence="2" type="ORF">CPELLU_LOCUS17233</name>
</gene>
<accession>A0A9N9JUA0</accession>
<comment type="caution">
    <text evidence="2">The sequence shown here is derived from an EMBL/GenBank/DDBJ whole genome shotgun (WGS) entry which is preliminary data.</text>
</comment>
<dbReference type="EMBL" id="CAJVQA010028318">
    <property type="protein sequence ID" value="CAG8794321.1"/>
    <property type="molecule type" value="Genomic_DNA"/>
</dbReference>
<keyword evidence="3" id="KW-1185">Reference proteome</keyword>
<reference evidence="2" key="1">
    <citation type="submission" date="2021-06" db="EMBL/GenBank/DDBJ databases">
        <authorList>
            <person name="Kallberg Y."/>
            <person name="Tangrot J."/>
            <person name="Rosling A."/>
        </authorList>
    </citation>
    <scope>NUCLEOTIDE SEQUENCE</scope>
    <source>
        <strain evidence="2">FL966</strain>
    </source>
</reference>
<sequence length="115" mass="13066">YISFVAVYFATIIGIAESAFLFLVLLAFIVFEFVHFLRPETKVSLIYPSYSSDSNDPWNLATTYNSITLNNDSCATCTSSDGSEQREFPDTHNSREFVHTNYPDIARMFICPNNL</sequence>
<dbReference type="AlphaFoldDB" id="A0A9N9JUA0"/>
<evidence type="ECO:0000256" key="1">
    <source>
        <dbReference type="SAM" id="Phobius"/>
    </source>
</evidence>
<evidence type="ECO:0000313" key="3">
    <source>
        <dbReference type="Proteomes" id="UP000789759"/>
    </source>
</evidence>
<dbReference type="Proteomes" id="UP000789759">
    <property type="component" value="Unassembled WGS sequence"/>
</dbReference>
<evidence type="ECO:0000313" key="2">
    <source>
        <dbReference type="EMBL" id="CAG8794321.1"/>
    </source>
</evidence>
<dbReference type="OrthoDB" id="2352140at2759"/>
<feature type="non-terminal residue" evidence="2">
    <location>
        <position position="1"/>
    </location>
</feature>
<protein>
    <submittedName>
        <fullName evidence="2">1484_t:CDS:1</fullName>
    </submittedName>
</protein>
<feature type="non-terminal residue" evidence="2">
    <location>
        <position position="115"/>
    </location>
</feature>
<name>A0A9N9JUA0_9GLOM</name>
<organism evidence="2 3">
    <name type="scientific">Cetraspora pellucida</name>
    <dbReference type="NCBI Taxonomy" id="1433469"/>
    <lineage>
        <taxon>Eukaryota</taxon>
        <taxon>Fungi</taxon>
        <taxon>Fungi incertae sedis</taxon>
        <taxon>Mucoromycota</taxon>
        <taxon>Glomeromycotina</taxon>
        <taxon>Glomeromycetes</taxon>
        <taxon>Diversisporales</taxon>
        <taxon>Gigasporaceae</taxon>
        <taxon>Cetraspora</taxon>
    </lineage>
</organism>
<feature type="transmembrane region" description="Helical" evidence="1">
    <location>
        <begin position="6"/>
        <end position="34"/>
    </location>
</feature>
<proteinExistence type="predicted"/>